<feature type="transmembrane region" description="Helical" evidence="1">
    <location>
        <begin position="9"/>
        <end position="30"/>
    </location>
</feature>
<proteinExistence type="predicted"/>
<dbReference type="GeneID" id="79857320"/>
<dbReference type="InterPro" id="IPR031571">
    <property type="entry name" value="RcpC_dom"/>
</dbReference>
<evidence type="ECO:0000259" key="2">
    <source>
        <dbReference type="Pfam" id="PF16976"/>
    </source>
</evidence>
<comment type="caution">
    <text evidence="3">The sequence shown here is derived from an EMBL/GenBank/DDBJ whole genome shotgun (WGS) entry which is preliminary data.</text>
</comment>
<keyword evidence="1" id="KW-0812">Transmembrane</keyword>
<reference evidence="3" key="1">
    <citation type="submission" date="2022-01" db="EMBL/GenBank/DDBJ databases">
        <title>Collection of gut derived symbiotic bacterial strains cultured from healthy donors.</title>
        <authorList>
            <person name="Lin H."/>
            <person name="Kohout C."/>
            <person name="Waligurski E."/>
            <person name="Pamer E.G."/>
        </authorList>
    </citation>
    <scope>NUCLEOTIDE SEQUENCE</scope>
    <source>
        <strain evidence="3">DFI.5.49</strain>
    </source>
</reference>
<keyword evidence="1" id="KW-1133">Transmembrane helix</keyword>
<dbReference type="RefSeq" id="WP_117802242.1">
    <property type="nucleotide sequence ID" value="NZ_JAAITR010000011.1"/>
</dbReference>
<keyword evidence="1" id="KW-0472">Membrane</keyword>
<organism evidence="3 4">
    <name type="scientific">Fusicatenibacter saccharivorans</name>
    <dbReference type="NCBI Taxonomy" id="1150298"/>
    <lineage>
        <taxon>Bacteria</taxon>
        <taxon>Bacillati</taxon>
        <taxon>Bacillota</taxon>
        <taxon>Clostridia</taxon>
        <taxon>Lachnospirales</taxon>
        <taxon>Lachnospiraceae</taxon>
        <taxon>Fusicatenibacter</taxon>
    </lineage>
</organism>
<sequence>MNSKNRKILIILIIAILVAAAGGVSLYLYLTPQKTTVYVFNSNYESGTALTEKMLTPIRCDSKIVTAGKTADVKSRFITGSELTEVLNSGDHLRMDVAEGMPLTRSELFVNGGSDIEKNIHAGMIAVTIPLDSVTGAADGIREGSHINIYATGYDDSVGTTLLFQNMSVIAVERSEKGTLTSATIEVDAEQSLKLINAQNNSTLNLAVVDSTDYQYTDEETPTYNPNK</sequence>
<name>A0AAE3F145_9FIRM</name>
<feature type="domain" description="Flp pilus assembly protein RcpC/CpaB" evidence="2">
    <location>
        <begin position="117"/>
        <end position="208"/>
    </location>
</feature>
<evidence type="ECO:0000256" key="1">
    <source>
        <dbReference type="SAM" id="Phobius"/>
    </source>
</evidence>
<evidence type="ECO:0000313" key="4">
    <source>
        <dbReference type="Proteomes" id="UP001199915"/>
    </source>
</evidence>
<dbReference type="Proteomes" id="UP001199915">
    <property type="component" value="Unassembled WGS sequence"/>
</dbReference>
<gene>
    <name evidence="3" type="ORF">L0N21_01340</name>
</gene>
<protein>
    <submittedName>
        <fullName evidence="3">RcpC/CpaB family pilus assembly protein</fullName>
    </submittedName>
</protein>
<evidence type="ECO:0000313" key="3">
    <source>
        <dbReference type="EMBL" id="MCG4764172.1"/>
    </source>
</evidence>
<dbReference type="Pfam" id="PF16976">
    <property type="entry name" value="RcpC"/>
    <property type="match status" value="1"/>
</dbReference>
<dbReference type="EMBL" id="JAKNFS010000002">
    <property type="protein sequence ID" value="MCG4764172.1"/>
    <property type="molecule type" value="Genomic_DNA"/>
</dbReference>
<dbReference type="AlphaFoldDB" id="A0AAE3F145"/>
<accession>A0AAE3F145</accession>